<evidence type="ECO:0008006" key="3">
    <source>
        <dbReference type="Google" id="ProtNLM"/>
    </source>
</evidence>
<sequence>MASKSTTALSDAALSIDVASENDALDIIFQASHQDDLGNSILPSPDPNVQHDRDSVMELWSHCHLVRKGCLSAHEALLYAEFFFRNMAPLSPIIRQEQGNAEYLKDLVMKKPLLCAAILMISSRYRLIPGIGGLSRGTIIHERLWKECAVSIEEIVTCSDLSALDDDTFLESSIQALLLMVDWKPRAIHFASSCPRSAAYKHPSSDRWNQSRRAGNPGIVLSGRASDNMSWMCLSTALGLDHRRKRSSLAAGYQDQQGKERRLEDNRLRKLLFLYLEQMSLRLGCDAMTTESLRRAAMSSSQPPNRNNGLEEETLAIDAWLSLTRLLRTTSEMLSSPWGRSQVVVENPPDRIFEHLKQDLDLWRQRHPPDTNQLTRNCKTLEIEYQYTRIMLYSTRLRPGAISPSPLSNKETNEPTMTSHCHPLAGEYRKAIEEVIKGSRAILQIINDLNQTKILRFIPVRTVLRAVTASVLLLRAVSLAPTDMNLAPSLESLQSAVDALHSIDVDDIHLGPRYAVLIEAYASRVKSKLPALRGDGEVPLPGDLQAPVSHWDSAITPSSEDVDQYASFPEFWDPSFHAELLRLAGAPSLSLDIVDVMSAETYETESI</sequence>
<dbReference type="Proteomes" id="UP000766486">
    <property type="component" value="Unassembled WGS sequence"/>
</dbReference>
<evidence type="ECO:0000313" key="1">
    <source>
        <dbReference type="EMBL" id="VUC25556.1"/>
    </source>
</evidence>
<dbReference type="PANTHER" id="PTHR31644">
    <property type="entry name" value="TRANSCRIPTIONAL ACTIVATOR ARO80-RELATED"/>
    <property type="match status" value="1"/>
</dbReference>
<organism evidence="1 2">
    <name type="scientific">Bionectria ochroleuca</name>
    <name type="common">Gliocladium roseum</name>
    <dbReference type="NCBI Taxonomy" id="29856"/>
    <lineage>
        <taxon>Eukaryota</taxon>
        <taxon>Fungi</taxon>
        <taxon>Dikarya</taxon>
        <taxon>Ascomycota</taxon>
        <taxon>Pezizomycotina</taxon>
        <taxon>Sordariomycetes</taxon>
        <taxon>Hypocreomycetidae</taxon>
        <taxon>Hypocreales</taxon>
        <taxon>Bionectriaceae</taxon>
        <taxon>Clonostachys</taxon>
    </lineage>
</organism>
<gene>
    <name evidence="1" type="ORF">CLO192961_LOCUS172176</name>
</gene>
<proteinExistence type="predicted"/>
<dbReference type="EMBL" id="CABFNS010000737">
    <property type="protein sequence ID" value="VUC25556.1"/>
    <property type="molecule type" value="Genomic_DNA"/>
</dbReference>
<dbReference type="InterPro" id="IPR052780">
    <property type="entry name" value="AAA_Catabolism_Regulators"/>
</dbReference>
<accession>A0ABY6U3L5</accession>
<keyword evidence="2" id="KW-1185">Reference proteome</keyword>
<dbReference type="PANTHER" id="PTHR31644:SF2">
    <property type="entry name" value="TRANSCRIPTIONAL ACTIVATOR ARO80-RELATED"/>
    <property type="match status" value="1"/>
</dbReference>
<dbReference type="CDD" id="cd12148">
    <property type="entry name" value="fungal_TF_MHR"/>
    <property type="match status" value="1"/>
</dbReference>
<protein>
    <recommendedName>
        <fullName evidence="3">Transcription factor domain-containing protein</fullName>
    </recommendedName>
</protein>
<comment type="caution">
    <text evidence="1">The sequence shown here is derived from an EMBL/GenBank/DDBJ whole genome shotgun (WGS) entry which is preliminary data.</text>
</comment>
<name>A0ABY6U3L5_BIOOC</name>
<reference evidence="1 2" key="1">
    <citation type="submission" date="2019-06" db="EMBL/GenBank/DDBJ databases">
        <authorList>
            <person name="Broberg M."/>
        </authorList>
    </citation>
    <scope>NUCLEOTIDE SEQUENCE [LARGE SCALE GENOMIC DNA]</scope>
</reference>
<evidence type="ECO:0000313" key="2">
    <source>
        <dbReference type="Proteomes" id="UP000766486"/>
    </source>
</evidence>